<comment type="similarity">
    <text evidence="2">Belongs to the asparagine synthetase family.</text>
</comment>
<dbReference type="InterPro" id="IPR001962">
    <property type="entry name" value="Asn_synthase"/>
</dbReference>
<dbReference type="PANTHER" id="PTHR43284:SF1">
    <property type="entry name" value="ASPARAGINE SYNTHETASE"/>
    <property type="match status" value="1"/>
</dbReference>
<dbReference type="InterPro" id="IPR029055">
    <property type="entry name" value="Ntn_hydrolases_N"/>
</dbReference>
<comment type="catalytic activity">
    <reaction evidence="7">
        <text>L-aspartate + L-glutamine + ATP + H2O = L-asparagine + L-glutamate + AMP + diphosphate + H(+)</text>
        <dbReference type="Rhea" id="RHEA:12228"/>
        <dbReference type="ChEBI" id="CHEBI:15377"/>
        <dbReference type="ChEBI" id="CHEBI:15378"/>
        <dbReference type="ChEBI" id="CHEBI:29985"/>
        <dbReference type="ChEBI" id="CHEBI:29991"/>
        <dbReference type="ChEBI" id="CHEBI:30616"/>
        <dbReference type="ChEBI" id="CHEBI:33019"/>
        <dbReference type="ChEBI" id="CHEBI:58048"/>
        <dbReference type="ChEBI" id="CHEBI:58359"/>
        <dbReference type="ChEBI" id="CHEBI:456215"/>
        <dbReference type="EC" id="6.3.5.4"/>
    </reaction>
</comment>
<dbReference type="InterPro" id="IPR051786">
    <property type="entry name" value="ASN_synthetase/amidase"/>
</dbReference>
<accession>A0ABR7QFB6</accession>
<dbReference type="EC" id="6.3.5.4" evidence="3"/>
<comment type="caution">
    <text evidence="9">The sequence shown here is derived from an EMBL/GenBank/DDBJ whole genome shotgun (WGS) entry which is preliminary data.</text>
</comment>
<dbReference type="GO" id="GO:0004066">
    <property type="term" value="F:asparagine synthase (glutamine-hydrolyzing) activity"/>
    <property type="evidence" value="ECO:0007669"/>
    <property type="project" value="UniProtKB-EC"/>
</dbReference>
<dbReference type="RefSeq" id="WP_187564116.1">
    <property type="nucleotide sequence ID" value="NZ_JACGWS010000016.1"/>
</dbReference>
<proteinExistence type="inferred from homology"/>
<keyword evidence="9" id="KW-0436">Ligase</keyword>
<dbReference type="PANTHER" id="PTHR43284">
    <property type="entry name" value="ASPARAGINE SYNTHETASE (GLUTAMINE-HYDROLYZING)"/>
    <property type="match status" value="1"/>
</dbReference>
<dbReference type="Proteomes" id="UP000619238">
    <property type="component" value="Unassembled WGS sequence"/>
</dbReference>
<dbReference type="SUPFAM" id="SSF56235">
    <property type="entry name" value="N-terminal nucleophile aminohydrolases (Ntn hydrolases)"/>
    <property type="match status" value="1"/>
</dbReference>
<evidence type="ECO:0000256" key="2">
    <source>
        <dbReference type="ARBA" id="ARBA00005752"/>
    </source>
</evidence>
<dbReference type="CDD" id="cd01991">
    <property type="entry name" value="Asn_synthase_B_C"/>
    <property type="match status" value="1"/>
</dbReference>
<evidence type="ECO:0000313" key="9">
    <source>
        <dbReference type="EMBL" id="MBC8757071.1"/>
    </source>
</evidence>
<feature type="domain" description="Glutamine amidotransferase type-2" evidence="8">
    <location>
        <begin position="2"/>
        <end position="213"/>
    </location>
</feature>
<evidence type="ECO:0000259" key="8">
    <source>
        <dbReference type="PROSITE" id="PS51278"/>
    </source>
</evidence>
<dbReference type="CDD" id="cd00712">
    <property type="entry name" value="AsnB"/>
    <property type="match status" value="1"/>
</dbReference>
<protein>
    <recommendedName>
        <fullName evidence="3">asparagine synthase (glutamine-hydrolyzing)</fullName>
        <ecNumber evidence="3">6.3.5.4</ecNumber>
    </recommendedName>
</protein>
<organism evidence="9 10">
    <name type="scientific">Kordia aestuariivivens</name>
    <dbReference type="NCBI Taxonomy" id="2759037"/>
    <lineage>
        <taxon>Bacteria</taxon>
        <taxon>Pseudomonadati</taxon>
        <taxon>Bacteroidota</taxon>
        <taxon>Flavobacteriia</taxon>
        <taxon>Flavobacteriales</taxon>
        <taxon>Flavobacteriaceae</taxon>
        <taxon>Kordia</taxon>
    </lineage>
</organism>
<dbReference type="InterPro" id="IPR014729">
    <property type="entry name" value="Rossmann-like_a/b/a_fold"/>
</dbReference>
<dbReference type="InterPro" id="IPR017932">
    <property type="entry name" value="GATase_2_dom"/>
</dbReference>
<dbReference type="Pfam" id="PF13537">
    <property type="entry name" value="GATase_7"/>
    <property type="match status" value="1"/>
</dbReference>
<reference evidence="9 10" key="1">
    <citation type="submission" date="2020-07" db="EMBL/GenBank/DDBJ databases">
        <title>Description of Kordia aestuariivivens sp. nov., isolated from a tidal flat.</title>
        <authorList>
            <person name="Park S."/>
            <person name="Yoon J.-H."/>
        </authorList>
    </citation>
    <scope>NUCLEOTIDE SEQUENCE [LARGE SCALE GENOMIC DNA]</scope>
    <source>
        <strain evidence="9 10">YSTF-M3</strain>
    </source>
</reference>
<dbReference type="PIRSF" id="PIRSF001589">
    <property type="entry name" value="Asn_synthetase_glu-h"/>
    <property type="match status" value="1"/>
</dbReference>
<comment type="pathway">
    <text evidence="1">Amino-acid biosynthesis; L-asparagine biosynthesis; L-asparagine from L-aspartate (L-Gln route): step 1/1.</text>
</comment>
<sequence>MCGISGIYNFDRERVADEKIIVQMANKIQHRGPDDAACYVDGHVGLGFVRLSIIDLDHGMQPFFSPDKSIVMTCNGEIYNYKELRHKMEAKGYTFQTNCDVEVIVYLYMEYGVDFLNMINGQFAFALYDKKNELLFMARDHFGICPLFYANLDDAFIYGSEIKAILEHPDVTRKIDHKGLDQIFTFPANIAPVTFFDDVRGLEPGHYAILKNNKLETKEYWNLDYPTSNYDYGNKSEEYYVENLNDLLLKSVDYRLNADVPVGFYLSGGLDSSMIGGMMRHIDKDKEFNSFSICFPNTENKDINEQRFQRMLSEKVNSKHNEIEFRWDNFESKLRDVIYYSESPLKETYNICSIALSERAKSEKIKVVLSGEGADELFGGYAGYKFDGRREGNIGYKDLEHLREDEVRKKLWGNPDFIYEKNENEFRETKQALYSSLLNKSYKDFDCLREPAIDHARIKGRHHFHQRSYVDFKLRLGGHLIADHGDRMTLANNVEGRYPFLDVDLINFAKTIPPSLMVKDMQEKYILKKVAEKYVPSQIINREKFGFVAPGSPHLLRTNSEWVNDLLSYDRIKSQGYFNPDTIERLKKMYSRDGFILNPPYDLDLLIIVLTFNMFIDVFDVPNAS</sequence>
<dbReference type="InterPro" id="IPR033738">
    <property type="entry name" value="AsnB_N"/>
</dbReference>
<dbReference type="Gene3D" id="3.60.20.10">
    <property type="entry name" value="Glutamine Phosphoribosylpyrophosphate, subunit 1, domain 1"/>
    <property type="match status" value="1"/>
</dbReference>
<evidence type="ECO:0000256" key="4">
    <source>
        <dbReference type="ARBA" id="ARBA00022741"/>
    </source>
</evidence>
<evidence type="ECO:0000313" key="10">
    <source>
        <dbReference type="Proteomes" id="UP000619238"/>
    </source>
</evidence>
<gene>
    <name evidence="9" type="primary">asnB</name>
    <name evidence="9" type="ORF">H2O64_20530</name>
</gene>
<dbReference type="Pfam" id="PF00733">
    <property type="entry name" value="Asn_synthase"/>
    <property type="match status" value="1"/>
</dbReference>
<dbReference type="InterPro" id="IPR006426">
    <property type="entry name" value="Asn_synth_AEB"/>
</dbReference>
<keyword evidence="6" id="KW-0315">Glutamine amidotransferase</keyword>
<dbReference type="NCBIfam" id="TIGR01536">
    <property type="entry name" value="asn_synth_AEB"/>
    <property type="match status" value="1"/>
</dbReference>
<keyword evidence="10" id="KW-1185">Reference proteome</keyword>
<keyword evidence="5" id="KW-0067">ATP-binding</keyword>
<dbReference type="Gene3D" id="3.40.50.620">
    <property type="entry name" value="HUPs"/>
    <property type="match status" value="1"/>
</dbReference>
<keyword evidence="4" id="KW-0547">Nucleotide-binding</keyword>
<dbReference type="EMBL" id="JACGWS010000016">
    <property type="protein sequence ID" value="MBC8757071.1"/>
    <property type="molecule type" value="Genomic_DNA"/>
</dbReference>
<name>A0ABR7QFB6_9FLAO</name>
<dbReference type="PROSITE" id="PS51278">
    <property type="entry name" value="GATASE_TYPE_2"/>
    <property type="match status" value="1"/>
</dbReference>
<evidence type="ECO:0000256" key="1">
    <source>
        <dbReference type="ARBA" id="ARBA00005187"/>
    </source>
</evidence>
<evidence type="ECO:0000256" key="5">
    <source>
        <dbReference type="ARBA" id="ARBA00022840"/>
    </source>
</evidence>
<dbReference type="SUPFAM" id="SSF52402">
    <property type="entry name" value="Adenine nucleotide alpha hydrolases-like"/>
    <property type="match status" value="1"/>
</dbReference>
<evidence type="ECO:0000256" key="6">
    <source>
        <dbReference type="ARBA" id="ARBA00022962"/>
    </source>
</evidence>
<evidence type="ECO:0000256" key="7">
    <source>
        <dbReference type="ARBA" id="ARBA00048741"/>
    </source>
</evidence>
<evidence type="ECO:0000256" key="3">
    <source>
        <dbReference type="ARBA" id="ARBA00012737"/>
    </source>
</evidence>